<comment type="caution">
    <text evidence="1">The sequence shown here is derived from an EMBL/GenBank/DDBJ whole genome shotgun (WGS) entry which is preliminary data.</text>
</comment>
<keyword evidence="2" id="KW-1185">Reference proteome</keyword>
<reference evidence="1 2" key="1">
    <citation type="submission" date="2024-04" db="EMBL/GenBank/DDBJ databases">
        <authorList>
            <consortium name="Genoscope - CEA"/>
            <person name="William W."/>
        </authorList>
    </citation>
    <scope>NUCLEOTIDE SEQUENCE [LARGE SCALE GENOMIC DNA]</scope>
</reference>
<name>A0AAV2HN51_LYMST</name>
<dbReference type="Proteomes" id="UP001497497">
    <property type="component" value="Unassembled WGS sequence"/>
</dbReference>
<gene>
    <name evidence="1" type="ORF">GSLYS_00008855001</name>
</gene>
<organism evidence="1 2">
    <name type="scientific">Lymnaea stagnalis</name>
    <name type="common">Great pond snail</name>
    <name type="synonym">Helix stagnalis</name>
    <dbReference type="NCBI Taxonomy" id="6523"/>
    <lineage>
        <taxon>Eukaryota</taxon>
        <taxon>Metazoa</taxon>
        <taxon>Spiralia</taxon>
        <taxon>Lophotrochozoa</taxon>
        <taxon>Mollusca</taxon>
        <taxon>Gastropoda</taxon>
        <taxon>Heterobranchia</taxon>
        <taxon>Euthyneura</taxon>
        <taxon>Panpulmonata</taxon>
        <taxon>Hygrophila</taxon>
        <taxon>Lymnaeoidea</taxon>
        <taxon>Lymnaeidae</taxon>
        <taxon>Lymnaea</taxon>
    </lineage>
</organism>
<dbReference type="AlphaFoldDB" id="A0AAV2HN51"/>
<protein>
    <submittedName>
        <fullName evidence="1">Uncharacterized protein</fullName>
    </submittedName>
</protein>
<accession>A0AAV2HN51</accession>
<sequence>MKSAGDVVEIPLNTQNFLFVQGNATFYAIKINSKKSGSSQLSCMSSILPSNAWRHQYDLVVNPMLRSFRVIIYLVVETSLTDFVEINNAQKPSSFTCTEIKGSSYSGCNYLIDSTTQTYYHIGL</sequence>
<evidence type="ECO:0000313" key="2">
    <source>
        <dbReference type="Proteomes" id="UP001497497"/>
    </source>
</evidence>
<proteinExistence type="predicted"/>
<dbReference type="EMBL" id="CAXITT010000185">
    <property type="protein sequence ID" value="CAL1534895.1"/>
    <property type="molecule type" value="Genomic_DNA"/>
</dbReference>
<feature type="non-terminal residue" evidence="1">
    <location>
        <position position="124"/>
    </location>
</feature>
<evidence type="ECO:0000313" key="1">
    <source>
        <dbReference type="EMBL" id="CAL1534895.1"/>
    </source>
</evidence>